<feature type="coiled-coil region" evidence="1">
    <location>
        <begin position="471"/>
        <end position="540"/>
    </location>
</feature>
<gene>
    <name evidence="3" type="ORF">HUG17_7457</name>
</gene>
<keyword evidence="1" id="KW-0175">Coiled coil</keyword>
<reference evidence="3" key="1">
    <citation type="submission" date="2020-06" db="EMBL/GenBank/DDBJ databases">
        <authorList>
            <person name="Ji K."/>
            <person name="Li J."/>
        </authorList>
    </citation>
    <scope>NUCLEOTIDE SEQUENCE</scope>
    <source>
        <strain evidence="3">JKM2019</strain>
        <tissue evidence="3">Whole body</tissue>
    </source>
</reference>
<dbReference type="EMBL" id="SDOV01000009">
    <property type="protein sequence ID" value="KAH7637251.1"/>
    <property type="molecule type" value="Genomic_DNA"/>
</dbReference>
<name>A0A9D4SD37_DERFA</name>
<dbReference type="AlphaFoldDB" id="A0A9D4SD37"/>
<feature type="coiled-coil region" evidence="1">
    <location>
        <begin position="578"/>
        <end position="647"/>
    </location>
</feature>
<feature type="region of interest" description="Disordered" evidence="2">
    <location>
        <begin position="97"/>
        <end position="127"/>
    </location>
</feature>
<evidence type="ECO:0000256" key="2">
    <source>
        <dbReference type="SAM" id="MobiDB-lite"/>
    </source>
</evidence>
<dbReference type="Proteomes" id="UP000828236">
    <property type="component" value="Unassembled WGS sequence"/>
</dbReference>
<evidence type="ECO:0000313" key="3">
    <source>
        <dbReference type="EMBL" id="KAH7637251.1"/>
    </source>
</evidence>
<feature type="compositionally biased region" description="Low complexity" evidence="2">
    <location>
        <begin position="113"/>
        <end position="123"/>
    </location>
</feature>
<comment type="caution">
    <text evidence="3">The sequence shown here is derived from an EMBL/GenBank/DDBJ whole genome shotgun (WGS) entry which is preliminary data.</text>
</comment>
<sequence>MNNPKKSSAILNIDAENLKVTSIVDKNNHGSTDHSIYQNNLLRIDPISRTKLDTSSSPYNSIMNELIPYPSSCISTIIEKANKDGTIISSNIKESSITRAKKRSKKKGNLFKQSSQSTISQSSHDNVDGESIISSISNCQNNCASHETNSQNLNFNQSFDKLDMRDIVRRLCEKSNQSTQTNVISMVEKCNQYVQVNIPIKDSSNTVRIEQQQSNQALRNQIKQLTYIIEEMSKERSNRDLYIHQLRKQLVMMETRLKEFENEKQQQLINSEQSELKQVMYNNSETVIATTTTCHQKEISSIKLENEQLKQRLNEMITIRQDELKLINEKDNVINNMTIHVNGYQQENIRLNNELLRYHQQQQQQQQQNKIETVDNNKNRKMIKDEQKDNVIVIHDNDNNKKHEQDLQLRKKDAIIVLFKHRLLAIHNECRRLQQQLNELRTTVVNNNKIFLQEKNSTKQLLSNTLMIQLLDETKSEIIRLKRMNEQLLQEKLHEKDRNIQLNCEFQSCISHLRNENDQLKQMNNVLENTLQTFQNKDEQQEFGHSSEQVNECNSKIKELEQNQLRSHEENFQLKEFIGKMEENNNVLQMKHEQLSMECEKYLSKINENVIEIEKLTKQNLELNNENEQYRKEMQQQQQQRQSNDDQTTHTIIASQDDNHRSITVHYDDDGDYNINDDIKQVILQKESIIHEQEMKLIELGKQIDCLNHERLEFENRINQSLQSLQYKEMEIQRLNMAILNDDDKHHHHHHQNDNNQQLIDQRISLLEIELAKEKERSKGLSLTLAKEKLKSLEKIKQNLEQHSSSSSSPPQQQQK</sequence>
<evidence type="ECO:0000256" key="1">
    <source>
        <dbReference type="SAM" id="Coils"/>
    </source>
</evidence>
<feature type="compositionally biased region" description="Basic residues" evidence="2">
    <location>
        <begin position="99"/>
        <end position="109"/>
    </location>
</feature>
<reference evidence="3" key="2">
    <citation type="journal article" date="2021" name="World Allergy Organ. J.">
        <title>Chromosome-level assembly of Dermatophagoides farinae genome and transcriptome reveals two novel allergens Der f 37 and Der f 39.</title>
        <authorList>
            <person name="Chen J."/>
            <person name="Cai Z."/>
            <person name="Fan D."/>
            <person name="Hu J."/>
            <person name="Hou Y."/>
            <person name="He Y."/>
            <person name="Zhang Z."/>
            <person name="Zhao Z."/>
            <person name="Gao P."/>
            <person name="Hu W."/>
            <person name="Sun J."/>
            <person name="Li J."/>
            <person name="Ji K."/>
        </authorList>
    </citation>
    <scope>NUCLEOTIDE SEQUENCE</scope>
    <source>
        <strain evidence="3">JKM2019</strain>
    </source>
</reference>
<proteinExistence type="predicted"/>
<protein>
    <submittedName>
        <fullName evidence="3">Uncharacterized protein</fullName>
    </submittedName>
</protein>
<feature type="coiled-coil region" evidence="1">
    <location>
        <begin position="215"/>
        <end position="361"/>
    </location>
</feature>
<accession>A0A9D4SD37</accession>
<organism evidence="3">
    <name type="scientific">Dermatophagoides farinae</name>
    <name type="common">American house dust mite</name>
    <dbReference type="NCBI Taxonomy" id="6954"/>
    <lineage>
        <taxon>Eukaryota</taxon>
        <taxon>Metazoa</taxon>
        <taxon>Ecdysozoa</taxon>
        <taxon>Arthropoda</taxon>
        <taxon>Chelicerata</taxon>
        <taxon>Arachnida</taxon>
        <taxon>Acari</taxon>
        <taxon>Acariformes</taxon>
        <taxon>Sarcoptiformes</taxon>
        <taxon>Astigmata</taxon>
        <taxon>Psoroptidia</taxon>
        <taxon>Analgoidea</taxon>
        <taxon>Pyroglyphidae</taxon>
        <taxon>Dermatophagoidinae</taxon>
        <taxon>Dermatophagoides</taxon>
    </lineage>
</organism>